<evidence type="ECO:0008006" key="3">
    <source>
        <dbReference type="Google" id="ProtNLM"/>
    </source>
</evidence>
<keyword evidence="2" id="KW-1185">Reference proteome</keyword>
<dbReference type="RefSeq" id="WP_100678706.1">
    <property type="nucleotide sequence ID" value="NZ_NIPO01000001.1"/>
</dbReference>
<proteinExistence type="predicted"/>
<evidence type="ECO:0000313" key="2">
    <source>
        <dbReference type="Proteomes" id="UP000231960"/>
    </source>
</evidence>
<sequence length="143" mass="16220">MKKLFYLITLTVSLTSCGQTQKNNQTETQNSEKMQDKTLLNPVKALMEAMQSENAELIRAQFSKTATQAYGADGIMKTAEETRKWLESDIISRQGKVANPQYTVINENEVVVTGQYSSQGYTNKANFLFTVENGLITSWRMRY</sequence>
<dbReference type="Proteomes" id="UP000231960">
    <property type="component" value="Unassembled WGS sequence"/>
</dbReference>
<reference evidence="1 2" key="1">
    <citation type="submission" date="2017-06" db="EMBL/GenBank/DDBJ databases">
        <title>Description of Avrilella dinanensis gen. nov. sp. nov.</title>
        <authorList>
            <person name="Leyer C."/>
            <person name="Sassi M."/>
            <person name="Minet J."/>
            <person name="Kayal S."/>
            <person name="Cattoir V."/>
        </authorList>
    </citation>
    <scope>NUCLEOTIDE SEQUENCE [LARGE SCALE GENOMIC DNA]</scope>
    <source>
        <strain evidence="1 2">UR159</strain>
    </source>
</reference>
<evidence type="ECO:0000313" key="1">
    <source>
        <dbReference type="EMBL" id="PJR05147.1"/>
    </source>
</evidence>
<dbReference type="Gene3D" id="3.10.450.50">
    <property type="match status" value="1"/>
</dbReference>
<dbReference type="OrthoDB" id="1439694at2"/>
<accession>A0A2M9R8G9</accession>
<comment type="caution">
    <text evidence="1">The sequence shown here is derived from an EMBL/GenBank/DDBJ whole genome shotgun (WGS) entry which is preliminary data.</text>
</comment>
<protein>
    <recommendedName>
        <fullName evidence="3">Nuclear transport factor 2 family protein</fullName>
    </recommendedName>
</protein>
<name>A0A2M9R8G9_9FLAO</name>
<gene>
    <name evidence="1" type="ORF">CDL10_08985</name>
</gene>
<dbReference type="SUPFAM" id="SSF54427">
    <property type="entry name" value="NTF2-like"/>
    <property type="match status" value="1"/>
</dbReference>
<dbReference type="PROSITE" id="PS51257">
    <property type="entry name" value="PROKAR_LIPOPROTEIN"/>
    <property type="match status" value="1"/>
</dbReference>
<dbReference type="EMBL" id="NIPO01000001">
    <property type="protein sequence ID" value="PJR05147.1"/>
    <property type="molecule type" value="Genomic_DNA"/>
</dbReference>
<dbReference type="InterPro" id="IPR032710">
    <property type="entry name" value="NTF2-like_dom_sf"/>
</dbReference>
<organism evidence="1 2">
    <name type="scientific">Avrilella dinanensis</name>
    <dbReference type="NCBI Taxonomy" id="2008672"/>
    <lineage>
        <taxon>Bacteria</taxon>
        <taxon>Pseudomonadati</taxon>
        <taxon>Bacteroidota</taxon>
        <taxon>Flavobacteriia</taxon>
        <taxon>Flavobacteriales</taxon>
        <taxon>Flavobacteriaceae</taxon>
        <taxon>Avrilella</taxon>
    </lineage>
</organism>
<dbReference type="AlphaFoldDB" id="A0A2M9R8G9"/>